<keyword evidence="3" id="KW-0378">Hydrolase</keyword>
<keyword evidence="4" id="KW-0106">Calcium</keyword>
<gene>
    <name evidence="6" type="ORF">IE077_000888</name>
</gene>
<evidence type="ECO:0000313" key="6">
    <source>
        <dbReference type="EMBL" id="KAF8819526.1"/>
    </source>
</evidence>
<dbReference type="EMBL" id="JADAQX010000709">
    <property type="protein sequence ID" value="KAF8819526.1"/>
    <property type="molecule type" value="Genomic_DNA"/>
</dbReference>
<comment type="similarity">
    <text evidence="5">Belongs to the apyrase family.</text>
</comment>
<evidence type="ECO:0000313" key="7">
    <source>
        <dbReference type="Proteomes" id="UP000823046"/>
    </source>
</evidence>
<reference evidence="6 7" key="1">
    <citation type="journal article" date="2020" name="bioRxiv">
        <title>Metabolic contributions of an alphaproteobacterial endosymbiont in the apicomplexan Cardiosporidium cionae.</title>
        <authorList>
            <person name="Hunter E.S."/>
            <person name="Paight C.J."/>
            <person name="Lane C.E."/>
        </authorList>
    </citation>
    <scope>NUCLEOTIDE SEQUENCE [LARGE SCALE GENOMIC DNA]</scope>
    <source>
        <strain evidence="6">ESH_2018</strain>
    </source>
</reference>
<comment type="cofactor">
    <cofactor evidence="1">
        <name>Ca(2+)</name>
        <dbReference type="ChEBI" id="CHEBI:29108"/>
    </cofactor>
</comment>
<evidence type="ECO:0000256" key="1">
    <source>
        <dbReference type="ARBA" id="ARBA00001913"/>
    </source>
</evidence>
<dbReference type="Pfam" id="PF06079">
    <property type="entry name" value="Apyrase"/>
    <property type="match status" value="1"/>
</dbReference>
<dbReference type="Gene3D" id="2.120.10.100">
    <property type="entry name" value="Apyrase"/>
    <property type="match status" value="1"/>
</dbReference>
<name>A0ABQ7J6A0_9APIC</name>
<evidence type="ECO:0000256" key="5">
    <source>
        <dbReference type="ARBA" id="ARBA00025738"/>
    </source>
</evidence>
<organism evidence="6 7">
    <name type="scientific">Cardiosporidium cionae</name>
    <dbReference type="NCBI Taxonomy" id="476202"/>
    <lineage>
        <taxon>Eukaryota</taxon>
        <taxon>Sar</taxon>
        <taxon>Alveolata</taxon>
        <taxon>Apicomplexa</taxon>
        <taxon>Aconoidasida</taxon>
        <taxon>Nephromycida</taxon>
        <taxon>Cardiosporidium</taxon>
    </lineage>
</organism>
<evidence type="ECO:0000256" key="3">
    <source>
        <dbReference type="ARBA" id="ARBA00022801"/>
    </source>
</evidence>
<dbReference type="SUPFAM" id="SSF101887">
    <property type="entry name" value="Apyrase"/>
    <property type="match status" value="1"/>
</dbReference>
<keyword evidence="7" id="KW-1185">Reference proteome</keyword>
<dbReference type="PANTHER" id="PTHR13023">
    <property type="entry name" value="APYRASE"/>
    <property type="match status" value="1"/>
</dbReference>
<evidence type="ECO:0000256" key="4">
    <source>
        <dbReference type="ARBA" id="ARBA00022837"/>
    </source>
</evidence>
<accession>A0ABQ7J6A0</accession>
<sequence>MLSRVIHSISKFGLHIGRDAIQFGAPCESYKKCRFMIIADLDEKSLVRSWEGNTFRSYQKIGYLEHTNGNYSVNWEPENEITSLYNYKDRGMELSELINFNGDLLSFDDRTGIVYKHFPNGDISPQYILTEGDGTQAKGMKIEWVTIKDGELWIGSFGKEFVDLDGRIVHEHPMWVTVINSQGKIRRHNWKVQYDLIRSALSAPPPGYCIHEAINWSEAHQRWYILPRRLSTEPYDEKLDEVVIAEKGTNVLVVANEDFSKIEILTVGQTIAKRGFSSFKFVPGTNDTLLLALKTEEDSVEDTQESFITLFTKDGTILFPDSKIPGSVKYEGIEFV</sequence>
<dbReference type="InterPro" id="IPR036258">
    <property type="entry name" value="Apyrase_sf"/>
</dbReference>
<protein>
    <submittedName>
        <fullName evidence="6">Apyrase</fullName>
    </submittedName>
</protein>
<dbReference type="InterPro" id="IPR009283">
    <property type="entry name" value="Apyrase"/>
</dbReference>
<dbReference type="PANTHER" id="PTHR13023:SF3">
    <property type="entry name" value="SOLUBLE CALCIUM-ACTIVATED NUCLEOTIDASE 1"/>
    <property type="match status" value="1"/>
</dbReference>
<proteinExistence type="inferred from homology"/>
<keyword evidence="2" id="KW-0479">Metal-binding</keyword>
<dbReference type="Proteomes" id="UP000823046">
    <property type="component" value="Unassembled WGS sequence"/>
</dbReference>
<comment type="caution">
    <text evidence="6">The sequence shown here is derived from an EMBL/GenBank/DDBJ whole genome shotgun (WGS) entry which is preliminary data.</text>
</comment>
<evidence type="ECO:0000256" key="2">
    <source>
        <dbReference type="ARBA" id="ARBA00022723"/>
    </source>
</evidence>